<feature type="zinc finger region" description="C3H1-type" evidence="6">
    <location>
        <begin position="306"/>
        <end position="333"/>
    </location>
</feature>
<comment type="caution">
    <text evidence="9">The sequence shown here is derived from an EMBL/GenBank/DDBJ whole genome shotgun (WGS) entry which is preliminary data.</text>
</comment>
<feature type="compositionally biased region" description="Low complexity" evidence="7">
    <location>
        <begin position="654"/>
        <end position="667"/>
    </location>
</feature>
<evidence type="ECO:0000259" key="8">
    <source>
        <dbReference type="PROSITE" id="PS50103"/>
    </source>
</evidence>
<feature type="region of interest" description="Disordered" evidence="7">
    <location>
        <begin position="536"/>
        <end position="580"/>
    </location>
</feature>
<dbReference type="InterPro" id="IPR036855">
    <property type="entry name" value="Znf_CCCH_sf"/>
</dbReference>
<dbReference type="Proteomes" id="UP001233999">
    <property type="component" value="Unassembled WGS sequence"/>
</dbReference>
<feature type="zinc finger region" description="C3H1-type" evidence="6">
    <location>
        <begin position="282"/>
        <end position="304"/>
    </location>
</feature>
<feature type="domain" description="C3H1-type" evidence="8">
    <location>
        <begin position="334"/>
        <end position="357"/>
    </location>
</feature>
<dbReference type="InterPro" id="IPR045124">
    <property type="entry name" value="Su(sable)-like"/>
</dbReference>
<keyword evidence="1" id="KW-0597">Phosphoprotein</keyword>
<sequence>MMAADLEDGEIEDGEIPDEETGASNTLITKKVFSQPGLNAPAKQTDVKSKSPKAKKVVSAVNNKHGDIEKENILEDDWASDVEKAIKAAMDSKTKSTDFKTINKIDSKFQKQNEEDDRKSKRKKRKKKHRDDDEDKKETKRHKGSHGMSKDMPETGLDIKHQHEDDDDEMVFVRGASPMLGMNYKSSSRIFSDDIYGFEEGAHFDDSYEDSDFEMQEHARARHGDEKEIRRNGQRMRRRGGLIGKRLRKDITANKTKRLGMKRSQFRSSMTIQESRQGLDSICMFYMQGKCQKGNDCPYSHNAYPPRKMELCKFYLMDCCAKKDKCLYMHSNFPCRYYHTGLKCYAGDNCKFSHGPLTDTLRSILLKHLETAPKEILGDFPRLSREGAVAMVYNKKSRENRENRKIPSLFEIEVPVPDELLSENKQPDQERRSTPMPDSENEDGPKVLLYQELTDSEDGQSWTKQNTKSRIKMESKIRDEERKFNRINQMSEVQTKSTRHSTPPSGLEISKKEHLETGIPHTLPKKQRELFLRIQQQQREATDSCRQNQSGEADGKGVAKHESNKKKTGIQVMKRRQASRMCSKTSLNSIKLAEIDISESVSRLLSSIRKQQNARTNLSPVTETSDSRILLNSAMSTQARDPRLVSRDPRNLGSSTSSSSVVSPHSYDSPRHDHDAKCSSCSDEPHRVSIYSTVVLHGHSDNGSDIDLRRFHSKQNQANTVFESGTDMDFRKNSTYMYKDTDLRADVDLRGVLGLPFKPVPMHTPATEIEASLTSHPPIAYKLIAISVRSDPRLRKFLKVSNCRNRPPSPPSVTRSDPRRRSTSLSSPRVQETPAEVIPHQAVLPAAVQSMPSATFLDPRHPKNPAPLSHSYFPSTPRYEDLEDGNSNGSDTDLRMLYNQPPIDMQHARDRTWANNQQFQTQRDQYQSFTAQL</sequence>
<feature type="region of interest" description="Disordered" evidence="7">
    <location>
        <begin position="800"/>
        <end position="835"/>
    </location>
</feature>
<keyword evidence="2 6" id="KW-0479">Metal-binding</keyword>
<dbReference type="PANTHER" id="PTHR13119">
    <property type="entry name" value="ZINC FINGER CCCH DOMAIN-CONTAINING PROTEI"/>
    <property type="match status" value="1"/>
</dbReference>
<dbReference type="Gene3D" id="4.10.1000.10">
    <property type="entry name" value="Zinc finger, CCCH-type"/>
    <property type="match status" value="1"/>
</dbReference>
<evidence type="ECO:0000256" key="4">
    <source>
        <dbReference type="ARBA" id="ARBA00022771"/>
    </source>
</evidence>
<dbReference type="GO" id="GO:0005634">
    <property type="term" value="C:nucleus"/>
    <property type="evidence" value="ECO:0007669"/>
    <property type="project" value="TreeGrafter"/>
</dbReference>
<evidence type="ECO:0000256" key="1">
    <source>
        <dbReference type="ARBA" id="ARBA00022553"/>
    </source>
</evidence>
<evidence type="ECO:0000256" key="5">
    <source>
        <dbReference type="ARBA" id="ARBA00022833"/>
    </source>
</evidence>
<feature type="region of interest" description="Disordered" evidence="7">
    <location>
        <begin position="854"/>
        <end position="890"/>
    </location>
</feature>
<evidence type="ECO:0000256" key="2">
    <source>
        <dbReference type="ARBA" id="ARBA00022723"/>
    </source>
</evidence>
<feature type="compositionally biased region" description="Basic and acidic residues" evidence="7">
    <location>
        <begin position="668"/>
        <end position="682"/>
    </location>
</feature>
<dbReference type="Pfam" id="PF14608">
    <property type="entry name" value="zf-CCCH_2"/>
    <property type="match status" value="1"/>
</dbReference>
<dbReference type="GO" id="GO:0045892">
    <property type="term" value="P:negative regulation of DNA-templated transcription"/>
    <property type="evidence" value="ECO:0007669"/>
    <property type="project" value="InterPro"/>
</dbReference>
<feature type="region of interest" description="Disordered" evidence="7">
    <location>
        <begin position="89"/>
        <end position="165"/>
    </location>
</feature>
<feature type="compositionally biased region" description="Polar residues" evidence="7">
    <location>
        <begin position="536"/>
        <end position="551"/>
    </location>
</feature>
<keyword evidence="4 6" id="KW-0863">Zinc-finger</keyword>
<evidence type="ECO:0000313" key="9">
    <source>
        <dbReference type="EMBL" id="KAJ9587201.1"/>
    </source>
</evidence>
<dbReference type="InterPro" id="IPR054361">
    <property type="entry name" value="Znf-CCCH_ZC3H4/6/8"/>
</dbReference>
<feature type="domain" description="C3H1-type" evidence="8">
    <location>
        <begin position="306"/>
        <end position="333"/>
    </location>
</feature>
<keyword evidence="10" id="KW-1185">Reference proteome</keyword>
<dbReference type="AlphaFoldDB" id="A0AAD8EEK3"/>
<proteinExistence type="predicted"/>
<feature type="region of interest" description="Disordered" evidence="7">
    <location>
        <begin position="417"/>
        <end position="474"/>
    </location>
</feature>
<evidence type="ECO:0000313" key="10">
    <source>
        <dbReference type="Proteomes" id="UP001233999"/>
    </source>
</evidence>
<keyword evidence="5 6" id="KW-0862">Zinc</keyword>
<evidence type="ECO:0000256" key="6">
    <source>
        <dbReference type="PROSITE-ProRule" id="PRU00723"/>
    </source>
</evidence>
<feature type="compositionally biased region" description="Polar residues" evidence="7">
    <location>
        <begin position="459"/>
        <end position="468"/>
    </location>
</feature>
<feature type="zinc finger region" description="C3H1-type" evidence="6">
    <location>
        <begin position="334"/>
        <end position="357"/>
    </location>
</feature>
<feature type="region of interest" description="Disordered" evidence="7">
    <location>
        <begin position="634"/>
        <end position="682"/>
    </location>
</feature>
<dbReference type="Pfam" id="PF00642">
    <property type="entry name" value="zf-CCCH"/>
    <property type="match status" value="1"/>
</dbReference>
<evidence type="ECO:0000256" key="3">
    <source>
        <dbReference type="ARBA" id="ARBA00022737"/>
    </source>
</evidence>
<dbReference type="PROSITE" id="PS50103">
    <property type="entry name" value="ZF_C3H1"/>
    <property type="match status" value="3"/>
</dbReference>
<protein>
    <recommendedName>
        <fullName evidence="8">C3H1-type domain-containing protein</fullName>
    </recommendedName>
</protein>
<dbReference type="EMBL" id="JASPKZ010006468">
    <property type="protein sequence ID" value="KAJ9587201.1"/>
    <property type="molecule type" value="Genomic_DNA"/>
</dbReference>
<dbReference type="SMART" id="SM00356">
    <property type="entry name" value="ZnF_C3H1"/>
    <property type="match status" value="3"/>
</dbReference>
<accession>A0AAD8EEK3</accession>
<dbReference type="SUPFAM" id="SSF90229">
    <property type="entry name" value="CCCH zinc finger"/>
    <property type="match status" value="3"/>
</dbReference>
<dbReference type="GO" id="GO:0003723">
    <property type="term" value="F:RNA binding"/>
    <property type="evidence" value="ECO:0007669"/>
    <property type="project" value="InterPro"/>
</dbReference>
<feature type="compositionally biased region" description="Basic residues" evidence="7">
    <location>
        <begin position="120"/>
        <end position="129"/>
    </location>
</feature>
<dbReference type="Pfam" id="PF22623">
    <property type="entry name" value="zf-CCCH_9"/>
    <property type="match status" value="1"/>
</dbReference>
<feature type="domain" description="C3H1-type" evidence="8">
    <location>
        <begin position="282"/>
        <end position="304"/>
    </location>
</feature>
<reference evidence="9" key="1">
    <citation type="journal article" date="2023" name="IScience">
        <title>Live-bearing cockroach genome reveals convergent evolutionary mechanisms linked to viviparity in insects and beyond.</title>
        <authorList>
            <person name="Fouks B."/>
            <person name="Harrison M.C."/>
            <person name="Mikhailova A.A."/>
            <person name="Marchal E."/>
            <person name="English S."/>
            <person name="Carruthers M."/>
            <person name="Jennings E.C."/>
            <person name="Chiamaka E.L."/>
            <person name="Frigard R.A."/>
            <person name="Pippel M."/>
            <person name="Attardo G.M."/>
            <person name="Benoit J.B."/>
            <person name="Bornberg-Bauer E."/>
            <person name="Tobe S.S."/>
        </authorList>
    </citation>
    <scope>NUCLEOTIDE SEQUENCE</scope>
    <source>
        <strain evidence="9">Stay&amp;Tobe</strain>
    </source>
</reference>
<keyword evidence="3" id="KW-0677">Repeat</keyword>
<gene>
    <name evidence="9" type="ORF">L9F63_019281</name>
</gene>
<feature type="compositionally biased region" description="Acidic residues" evidence="7">
    <location>
        <begin position="1"/>
        <end position="21"/>
    </location>
</feature>
<reference evidence="9" key="2">
    <citation type="submission" date="2023-05" db="EMBL/GenBank/DDBJ databases">
        <authorList>
            <person name="Fouks B."/>
        </authorList>
    </citation>
    <scope>NUCLEOTIDE SEQUENCE</scope>
    <source>
        <strain evidence="9">Stay&amp;Tobe</strain>
        <tissue evidence="9">Testes</tissue>
    </source>
</reference>
<evidence type="ECO:0000256" key="7">
    <source>
        <dbReference type="SAM" id="MobiDB-lite"/>
    </source>
</evidence>
<dbReference type="PANTHER" id="PTHR13119:SF12">
    <property type="entry name" value="PROTEIN SUPPRESSOR OF SABLE"/>
    <property type="match status" value="1"/>
</dbReference>
<feature type="compositionally biased region" description="Basic residues" evidence="7">
    <location>
        <begin position="563"/>
        <end position="578"/>
    </location>
</feature>
<feature type="compositionally biased region" description="Basic and acidic residues" evidence="7">
    <location>
        <begin position="89"/>
        <end position="119"/>
    </location>
</feature>
<dbReference type="InterPro" id="IPR000571">
    <property type="entry name" value="Znf_CCCH"/>
</dbReference>
<feature type="compositionally biased region" description="Basic and acidic residues" evidence="7">
    <location>
        <begin position="553"/>
        <end position="562"/>
    </location>
</feature>
<feature type="region of interest" description="Disordered" evidence="7">
    <location>
        <begin position="1"/>
        <end position="63"/>
    </location>
</feature>
<name>A0AAD8EEK3_DIPPU</name>
<feature type="compositionally biased region" description="Basic and acidic residues" evidence="7">
    <location>
        <begin position="640"/>
        <end position="650"/>
    </location>
</feature>
<organism evidence="9 10">
    <name type="scientific">Diploptera punctata</name>
    <name type="common">Pacific beetle cockroach</name>
    <dbReference type="NCBI Taxonomy" id="6984"/>
    <lineage>
        <taxon>Eukaryota</taxon>
        <taxon>Metazoa</taxon>
        <taxon>Ecdysozoa</taxon>
        <taxon>Arthropoda</taxon>
        <taxon>Hexapoda</taxon>
        <taxon>Insecta</taxon>
        <taxon>Pterygota</taxon>
        <taxon>Neoptera</taxon>
        <taxon>Polyneoptera</taxon>
        <taxon>Dictyoptera</taxon>
        <taxon>Blattodea</taxon>
        <taxon>Blaberoidea</taxon>
        <taxon>Blaberidae</taxon>
        <taxon>Diplopterinae</taxon>
        <taxon>Diploptera</taxon>
    </lineage>
</organism>
<feature type="compositionally biased region" description="Basic and acidic residues" evidence="7">
    <location>
        <begin position="148"/>
        <end position="164"/>
    </location>
</feature>
<dbReference type="GO" id="GO:0008270">
    <property type="term" value="F:zinc ion binding"/>
    <property type="evidence" value="ECO:0007669"/>
    <property type="project" value="UniProtKB-KW"/>
</dbReference>